<feature type="compositionally biased region" description="Polar residues" evidence="1">
    <location>
        <begin position="380"/>
        <end position="390"/>
    </location>
</feature>
<feature type="compositionally biased region" description="Low complexity" evidence="1">
    <location>
        <begin position="790"/>
        <end position="799"/>
    </location>
</feature>
<dbReference type="RefSeq" id="XP_007880519.1">
    <property type="nucleotide sequence ID" value="XM_007882328.1"/>
</dbReference>
<feature type="compositionally biased region" description="Low complexity" evidence="1">
    <location>
        <begin position="808"/>
        <end position="817"/>
    </location>
</feature>
<feature type="region of interest" description="Disordered" evidence="1">
    <location>
        <begin position="51"/>
        <end position="189"/>
    </location>
</feature>
<name>A0A061H473_9BASI</name>
<feature type="compositionally biased region" description="Basic and acidic residues" evidence="1">
    <location>
        <begin position="141"/>
        <end position="150"/>
    </location>
</feature>
<evidence type="ECO:0000313" key="3">
    <source>
        <dbReference type="Proteomes" id="UP000053664"/>
    </source>
</evidence>
<accession>A0A061H473</accession>
<feature type="compositionally biased region" description="Basic and acidic residues" evidence="1">
    <location>
        <begin position="699"/>
        <end position="710"/>
    </location>
</feature>
<feature type="compositionally biased region" description="Pro residues" evidence="1">
    <location>
        <begin position="18"/>
        <end position="29"/>
    </location>
</feature>
<feature type="region of interest" description="Disordered" evidence="1">
    <location>
        <begin position="425"/>
        <end position="444"/>
    </location>
</feature>
<proteinExistence type="predicted"/>
<feature type="region of interest" description="Disordered" evidence="1">
    <location>
        <begin position="623"/>
        <end position="860"/>
    </location>
</feature>
<feature type="compositionally biased region" description="Polar residues" evidence="1">
    <location>
        <begin position="320"/>
        <end position="329"/>
    </location>
</feature>
<reference evidence="2 3" key="1">
    <citation type="journal article" date="2013" name="Plant Cell">
        <title>The transition from a phytopathogenic smut ancestor to an anamorphic biocontrol agent deciphered by comparative whole-genome analysis.</title>
        <authorList>
            <person name="Lefebvre F."/>
            <person name="Joly D.L."/>
            <person name="Labbe C."/>
            <person name="Teichmann B."/>
            <person name="Linning R."/>
            <person name="Belzile F."/>
            <person name="Bakkeren G."/>
            <person name="Belanger R.R."/>
        </authorList>
    </citation>
    <scope>NUCLEOTIDE SEQUENCE [LARGE SCALE GENOMIC DNA]</scope>
    <source>
        <strain evidence="2 3">PF-1</strain>
    </source>
</reference>
<dbReference type="HOGENOM" id="CLU_009649_0_0_1"/>
<dbReference type="AlphaFoldDB" id="A0A061H473"/>
<feature type="compositionally biased region" description="Basic residues" evidence="1">
    <location>
        <begin position="364"/>
        <end position="376"/>
    </location>
</feature>
<dbReference type="eggNOG" id="ENOG502THQZ">
    <property type="taxonomic scope" value="Eukaryota"/>
</dbReference>
<dbReference type="EMBL" id="KE361638">
    <property type="protein sequence ID" value="EPQ27662.1"/>
    <property type="molecule type" value="Genomic_DNA"/>
</dbReference>
<dbReference type="GeneID" id="19318900"/>
<gene>
    <name evidence="2" type="ORF">PFL1_04800</name>
</gene>
<feature type="compositionally biased region" description="Polar residues" evidence="1">
    <location>
        <begin position="99"/>
        <end position="112"/>
    </location>
</feature>
<feature type="region of interest" description="Disordered" evidence="1">
    <location>
        <begin position="493"/>
        <end position="515"/>
    </location>
</feature>
<evidence type="ECO:0000256" key="1">
    <source>
        <dbReference type="SAM" id="MobiDB-lite"/>
    </source>
</evidence>
<sequence length="885" mass="93151">MSLKFLSRLRDKERSPAKPKPLPPLPSPIMAPRTGTEIDISEIQVICWDAESTKRDSSTAKARVQDAIASESPKTPLYEAFTQNRGSSSSSSAEAGPSRQPSNPQLATTTSVLDRPRVISTRLEPEVPPRIHSKPSTSTLDTREELRSPETEASPTKKAGPSLTKRKPASSRQARPTTAGEPSSKAFYRTDTMQSVGSVVSLTSVVDDVEHIGAGSKARKGSFGLAKKASMHFFRKAKSPSTADARGSSESSGGSHEDHQPHLARRSRSSSMTSLSSAVFNLRTKEKPPSLPISHHGLTGGSVGRHVGENRPPTSWKPASASTETSPQIPSLAYASETELSGSKEQADGKPQRSKARSAIARARSIKKAASSHRAKSGSEGSTATSPTVSETAAGTFSSIATAPAQSFASNEKEVLAERAVTVSSPGLPTVSLPGSTSSNEAQQQSLNGLMATKLFQQLGPPPSGLDASAFERRVEIVLEYIDSRCAIAAELAKKPHSPTSPRSSLPPPSRQPILRRGLSVASTEDEFDKIECQFEQEMLQMLARGACERSSVEELKLDAVFLEARRRTGVGHARTHFQLFSDSTSTASPLLTPDGRGWANGAGLGTSPRMTSSGVGAALHGDTLTGLAMPLRPAPRRRKRPTTAPETQGPVPGFGHLPPSPPAPQFGGAASGTLSAFAGTSHFPRSPAPSFQSMQASDDSHDYASRDGHGLGFEIVRPGGWTHDADGKTPAGLFTPQSFSARSPPSAPLSHDHHSSRSSQGHGGRGSGSLQSSVPPPSLYGSGSGSGTVGTYPSFYRRGSSDRDSSSSHTTRSVRSPMTTTMSYGRWSSRLSAGTRNSQDTNETADTTESTLAGGSSHVSAAEPMALCGIEKAAYRMPQGSVAS</sequence>
<organism evidence="2 3">
    <name type="scientific">Pseudozyma flocculosa PF-1</name>
    <dbReference type="NCBI Taxonomy" id="1277687"/>
    <lineage>
        <taxon>Eukaryota</taxon>
        <taxon>Fungi</taxon>
        <taxon>Dikarya</taxon>
        <taxon>Basidiomycota</taxon>
        <taxon>Ustilaginomycotina</taxon>
        <taxon>Ustilaginomycetes</taxon>
        <taxon>Ustilaginales</taxon>
        <taxon>Ustilaginaceae</taxon>
        <taxon>Pseudozyma</taxon>
    </lineage>
</organism>
<dbReference type="KEGG" id="pfp:PFL1_04800"/>
<feature type="region of interest" description="Disordered" evidence="1">
    <location>
        <begin position="235"/>
        <end position="390"/>
    </location>
</feature>
<protein>
    <submittedName>
        <fullName evidence="2">Uncharacterized protein</fullName>
    </submittedName>
</protein>
<evidence type="ECO:0000313" key="2">
    <source>
        <dbReference type="EMBL" id="EPQ27662.1"/>
    </source>
</evidence>
<feature type="compositionally biased region" description="Polar residues" evidence="1">
    <location>
        <begin position="830"/>
        <end position="860"/>
    </location>
</feature>
<feature type="region of interest" description="Disordered" evidence="1">
    <location>
        <begin position="1"/>
        <end position="34"/>
    </location>
</feature>
<dbReference type="Proteomes" id="UP000053664">
    <property type="component" value="Unassembled WGS sequence"/>
</dbReference>